<dbReference type="SUPFAM" id="SSF53822">
    <property type="entry name" value="Periplasmic binding protein-like I"/>
    <property type="match status" value="1"/>
</dbReference>
<dbReference type="PANTHER" id="PTHR35271:SF1">
    <property type="entry name" value="ABC TRANSPORTER, SUBSTRATE-BINDING LIPOPROTEIN"/>
    <property type="match status" value="1"/>
</dbReference>
<dbReference type="Proteomes" id="UP000281170">
    <property type="component" value="Plasmid 8"/>
</dbReference>
<dbReference type="CDD" id="cd06325">
    <property type="entry name" value="PBP1_ABC_unchar_transporter"/>
    <property type="match status" value="1"/>
</dbReference>
<dbReference type="AlphaFoldDB" id="A0A0W0R176"/>
<evidence type="ECO:0000313" key="5">
    <source>
        <dbReference type="Proteomes" id="UP000281170"/>
    </source>
</evidence>
<dbReference type="InterPro" id="IPR007487">
    <property type="entry name" value="ABC_transpt-TYRBP-like"/>
</dbReference>
<dbReference type="KEGG" id="ladl:NCTC12735_00215"/>
<evidence type="ECO:0000313" key="4">
    <source>
        <dbReference type="Proteomes" id="UP000054859"/>
    </source>
</evidence>
<dbReference type="EMBL" id="LNKA01000019">
    <property type="protein sequence ID" value="KTC64847.1"/>
    <property type="molecule type" value="Genomic_DNA"/>
</dbReference>
<geneLocation type="plasmid" evidence="3 5">
    <name>8</name>
</geneLocation>
<feature type="transmembrane region" description="Helical" evidence="1">
    <location>
        <begin position="261"/>
        <end position="281"/>
    </location>
</feature>
<dbReference type="PATRIC" id="fig|45056.6.peg.2213"/>
<dbReference type="STRING" id="45056.Lade_2141"/>
<dbReference type="InterPro" id="IPR028082">
    <property type="entry name" value="Peripla_BP_I"/>
</dbReference>
<keyword evidence="1" id="KW-0812">Transmembrane</keyword>
<keyword evidence="1" id="KW-0472">Membrane</keyword>
<dbReference type="PANTHER" id="PTHR35271">
    <property type="entry name" value="ABC TRANSPORTER, SUBSTRATE-BINDING LIPOPROTEIN-RELATED"/>
    <property type="match status" value="1"/>
</dbReference>
<accession>A0A0W0R176</accession>
<protein>
    <submittedName>
        <fullName evidence="2">ABC transporter substrate binding protein</fullName>
    </submittedName>
    <submittedName>
        <fullName evidence="3">ABC-type uncharacterized transport system, periplasmic component</fullName>
    </submittedName>
</protein>
<reference evidence="3 5" key="2">
    <citation type="submission" date="2018-12" db="EMBL/GenBank/DDBJ databases">
        <authorList>
            <consortium name="Pathogen Informatics"/>
        </authorList>
    </citation>
    <scope>NUCLEOTIDE SEQUENCE [LARGE SCALE GENOMIC DNA]</scope>
    <source>
        <strain evidence="3 5">NCTC12735</strain>
        <plasmid evidence="5">8</plasmid>
    </source>
</reference>
<reference evidence="2 4" key="1">
    <citation type="submission" date="2015-11" db="EMBL/GenBank/DDBJ databases">
        <title>Identification of large and diverse effector repertoires of 38 Legionella species.</title>
        <authorList>
            <person name="Burstein D."/>
            <person name="Amaro F."/>
            <person name="Zusman T."/>
            <person name="Lifshitz Z."/>
            <person name="Cohen O."/>
            <person name="Gilbert J.A."/>
            <person name="Pupko T."/>
            <person name="Shuman H.A."/>
            <person name="Segal G."/>
        </authorList>
    </citation>
    <scope>NUCLEOTIDE SEQUENCE [LARGE SCALE GENOMIC DNA]</scope>
    <source>
        <strain evidence="2 4">1762-AUS-E</strain>
    </source>
</reference>
<evidence type="ECO:0000313" key="3">
    <source>
        <dbReference type="EMBL" id="VEH82982.1"/>
    </source>
</evidence>
<dbReference type="OrthoDB" id="5868555at2"/>
<keyword evidence="3" id="KW-0614">Plasmid</keyword>
<feature type="transmembrane region" description="Helical" evidence="1">
    <location>
        <begin position="12"/>
        <end position="34"/>
    </location>
</feature>
<dbReference type="Gene3D" id="3.40.50.2300">
    <property type="match status" value="2"/>
</dbReference>
<dbReference type="Proteomes" id="UP000054859">
    <property type="component" value="Unassembled WGS sequence"/>
</dbReference>
<dbReference type="Pfam" id="PF04392">
    <property type="entry name" value="ABC_sub_bind"/>
    <property type="match status" value="1"/>
</dbReference>
<dbReference type="Pfam" id="PF11271">
    <property type="entry name" value="PorA"/>
    <property type="match status" value="1"/>
</dbReference>
<feature type="transmembrane region" description="Helical" evidence="1">
    <location>
        <begin position="301"/>
        <end position="323"/>
    </location>
</feature>
<name>A0A0W0R176_9GAMM</name>
<keyword evidence="1" id="KW-1133">Transmembrane helix</keyword>
<proteinExistence type="predicted"/>
<dbReference type="RefSeq" id="WP_058463184.1">
    <property type="nucleotide sequence ID" value="NZ_CAAAHS010000001.1"/>
</dbReference>
<organism evidence="2 4">
    <name type="scientific">Legionella adelaidensis</name>
    <dbReference type="NCBI Taxonomy" id="45056"/>
    <lineage>
        <taxon>Bacteria</taxon>
        <taxon>Pseudomonadati</taxon>
        <taxon>Pseudomonadota</taxon>
        <taxon>Gammaproteobacteria</taxon>
        <taxon>Legionellales</taxon>
        <taxon>Legionellaceae</taxon>
        <taxon>Legionella</taxon>
    </lineage>
</organism>
<sequence>MRKKKVEKHTMLSYRPVLVNLLIGIILIAIWTLFIAPEFKKISANFNYSAQILSLDNFYDEHTGKFEGEHISRTQFSYVVEGQTPSYLIIKNTFRVSKLSNTPIFHVNRTYYIDPYSGQHVAINGDKERNGYLFAPRYAPKDNFFYWHINYDAPAPMQYMGKEKIEDLMVYKYQAKYQADQTKELTHLQGVPEKKGVKTDIDLQIWIEPVSGWLIKYFDNTHAYFYDIKTGAKLNPWNTFSNRYTQNSIHDKVIEAKKLKWNILFIDFGVPLLIIVVCLSFSFRKDLMRMFSIRQIWQSNWAMRAALITPAVLFFIASSSFIIEAKKEPKFRIGISYWNNNPELLSALQGFKDGLAENGYYEGINLEFLTDNPESNVEKQISIIQSFLQNNVNLIFTLTTPGTLIAKGITTKIPIVFTDVSYPTATGIIPLHAQIKSNLVGALNYISPADQFYHFELLFPQTSNLGFVYQKGEPDSEIQLQEFKAILAQRNIHLIPIPAIDVTAMKKQIIEKIHKQEINALYFACDTLIRDKGHKVAANLSREYKIPSFSCDKESVSEGILIGYFADLYTTGKLAGYKAALLLQGAETDWVKTETTENGILMINIPTAKLLGITIPYDELDNNLTLIEH</sequence>
<evidence type="ECO:0000256" key="1">
    <source>
        <dbReference type="SAM" id="Phobius"/>
    </source>
</evidence>
<dbReference type="EMBL" id="LR134417">
    <property type="protein sequence ID" value="VEH82982.1"/>
    <property type="molecule type" value="Genomic_DNA"/>
</dbReference>
<evidence type="ECO:0000313" key="2">
    <source>
        <dbReference type="EMBL" id="KTC64847.1"/>
    </source>
</evidence>
<keyword evidence="4" id="KW-1185">Reference proteome</keyword>
<dbReference type="InterPro" id="IPR021424">
    <property type="entry name" value="PorA"/>
</dbReference>
<gene>
    <name evidence="2" type="ORF">Lade_2141</name>
    <name evidence="3" type="ORF">NCTC12735_00215</name>
</gene>